<reference evidence="6 7" key="1">
    <citation type="journal article" date="2016" name="Environ. Microbiol.">
        <title>Genomic resolution of a cold subsurface aquifer community provides metabolic insights for novel microbes adapted to high CO concentrations.</title>
        <authorList>
            <person name="Probst A.J."/>
            <person name="Castelle C.J."/>
            <person name="Singh A."/>
            <person name="Brown C.T."/>
            <person name="Anantharaman K."/>
            <person name="Sharon I."/>
            <person name="Hug L.A."/>
            <person name="Burstein D."/>
            <person name="Emerson J.B."/>
            <person name="Thomas B.C."/>
            <person name="Banfield J.F."/>
        </authorList>
    </citation>
    <scope>NUCLEOTIDE SEQUENCE [LARGE SCALE GENOMIC DNA]</scope>
    <source>
        <strain evidence="6">CG2_30_40_21</strain>
    </source>
</reference>
<evidence type="ECO:0000256" key="3">
    <source>
        <dbReference type="ARBA" id="ARBA00022827"/>
    </source>
</evidence>
<organism evidence="6 7">
    <name type="scientific">Candidatus Desantisbacteria bacterium CG2_30_40_21</name>
    <dbReference type="NCBI Taxonomy" id="1817895"/>
    <lineage>
        <taxon>Bacteria</taxon>
        <taxon>Candidatus Desantisiibacteriota</taxon>
    </lineage>
</organism>
<dbReference type="InterPro" id="IPR036188">
    <property type="entry name" value="FAD/NAD-bd_sf"/>
</dbReference>
<sequence>MNKKNIIVIGSGPAGMMAAIRAGQLGQEVVPLTNVTLIEKNPTSGKKLLLTGKGRCNITNACDIEILIGNFRKNGRFLRTALNTFSNTDVMQFFEDRGLSLKIERQLRVFPVTDTAGSVLEILKKKLAENNVTIIYNARVDDILVQDNQVKGVLLRDKKEILCDRIILATGGISYGFTGSTGDGLRIAQRLGHQIIPLCAGLVPLKTRECYPKLLEGLTLKNIQLTFIGQTHRSAPTINDRKRQIISEVGELLFTGFGISGPLILSLSGQIVDWLNEGKAVFVTIDLKPGLSYEQINARFQREFSINPKKNIRSILKFFLPQRMVDVFIEIAGIRHDKQVSQINKDERHRLVVLFKGLRLEITESLPVEQAMITRGGISLKDINPQTMESCIIKGLYFAGEIIDVDADTGGFNLQASFSTGYLAGENAARLLTTDEHR</sequence>
<protein>
    <recommendedName>
        <fullName evidence="8">FAD-dependent oxidoreductase</fullName>
    </recommendedName>
</protein>
<dbReference type="SUPFAM" id="SSF160996">
    <property type="entry name" value="HI0933 insert domain-like"/>
    <property type="match status" value="1"/>
</dbReference>
<dbReference type="NCBIfam" id="TIGR00275">
    <property type="entry name" value="aminoacetone oxidase family FAD-binding enzyme"/>
    <property type="match status" value="1"/>
</dbReference>
<gene>
    <name evidence="6" type="ORF">AUJ95_08175</name>
</gene>
<dbReference type="Pfam" id="PF03486">
    <property type="entry name" value="HI0933_like"/>
    <property type="match status" value="1"/>
</dbReference>
<feature type="domain" description="RsdA/BaiN/AoA(So)-like insert" evidence="5">
    <location>
        <begin position="200"/>
        <end position="372"/>
    </location>
</feature>
<keyword evidence="3" id="KW-0274">FAD</keyword>
<dbReference type="Gene3D" id="2.40.30.10">
    <property type="entry name" value="Translation factors"/>
    <property type="match status" value="1"/>
</dbReference>
<dbReference type="PANTHER" id="PTHR42887:SF2">
    <property type="entry name" value="OS12G0638800 PROTEIN"/>
    <property type="match status" value="1"/>
</dbReference>
<evidence type="ECO:0000313" key="7">
    <source>
        <dbReference type="Proteomes" id="UP000183085"/>
    </source>
</evidence>
<dbReference type="Gene3D" id="1.10.8.260">
    <property type="entry name" value="HI0933 insert domain-like"/>
    <property type="match status" value="1"/>
</dbReference>
<dbReference type="AlphaFoldDB" id="A0A1J5DMH6"/>
<comment type="cofactor">
    <cofactor evidence="1">
        <name>FAD</name>
        <dbReference type="ChEBI" id="CHEBI:57692"/>
    </cofactor>
</comment>
<accession>A0A1J5DMH6</accession>
<dbReference type="Pfam" id="PF22780">
    <property type="entry name" value="HI0933_like_1st"/>
    <property type="match status" value="1"/>
</dbReference>
<keyword evidence="2" id="KW-0285">Flavoprotein</keyword>
<dbReference type="EMBL" id="MNYI01000211">
    <property type="protein sequence ID" value="OIP37385.1"/>
    <property type="molecule type" value="Genomic_DNA"/>
</dbReference>
<comment type="caution">
    <text evidence="6">The sequence shown here is derived from an EMBL/GenBank/DDBJ whole genome shotgun (WGS) entry which is preliminary data.</text>
</comment>
<dbReference type="Gene3D" id="3.50.50.60">
    <property type="entry name" value="FAD/NAD(P)-binding domain"/>
    <property type="match status" value="1"/>
</dbReference>
<dbReference type="PANTHER" id="PTHR42887">
    <property type="entry name" value="OS12G0638800 PROTEIN"/>
    <property type="match status" value="1"/>
</dbReference>
<evidence type="ECO:0008006" key="8">
    <source>
        <dbReference type="Google" id="ProtNLM"/>
    </source>
</evidence>
<name>A0A1J5DMH6_9BACT</name>
<evidence type="ECO:0000256" key="2">
    <source>
        <dbReference type="ARBA" id="ARBA00022630"/>
    </source>
</evidence>
<evidence type="ECO:0000259" key="5">
    <source>
        <dbReference type="Pfam" id="PF22780"/>
    </source>
</evidence>
<evidence type="ECO:0000259" key="4">
    <source>
        <dbReference type="Pfam" id="PF03486"/>
    </source>
</evidence>
<dbReference type="InterPro" id="IPR004792">
    <property type="entry name" value="BaiN-like"/>
</dbReference>
<dbReference type="SUPFAM" id="SSF51905">
    <property type="entry name" value="FAD/NAD(P)-binding domain"/>
    <property type="match status" value="1"/>
</dbReference>
<dbReference type="PRINTS" id="PR00368">
    <property type="entry name" value="FADPNR"/>
</dbReference>
<dbReference type="InterPro" id="IPR055178">
    <property type="entry name" value="RsdA/BaiN/AoA(So)-like_dom"/>
</dbReference>
<dbReference type="PRINTS" id="PR00411">
    <property type="entry name" value="PNDRDTASEI"/>
</dbReference>
<dbReference type="InterPro" id="IPR023166">
    <property type="entry name" value="BaiN-like_dom_sf"/>
</dbReference>
<dbReference type="InterPro" id="IPR057661">
    <property type="entry name" value="RsdA/BaiN/AoA(So)_Rossmann"/>
</dbReference>
<evidence type="ECO:0000313" key="6">
    <source>
        <dbReference type="EMBL" id="OIP37385.1"/>
    </source>
</evidence>
<feature type="domain" description="RsdA/BaiN/AoA(So)-like Rossmann fold-like" evidence="4">
    <location>
        <begin position="5"/>
        <end position="426"/>
    </location>
</feature>
<evidence type="ECO:0000256" key="1">
    <source>
        <dbReference type="ARBA" id="ARBA00001974"/>
    </source>
</evidence>
<proteinExistence type="predicted"/>
<dbReference type="Proteomes" id="UP000183085">
    <property type="component" value="Unassembled WGS sequence"/>
</dbReference>